<dbReference type="PANTHER" id="PTHR35802">
    <property type="entry name" value="PROTEASE SYNTHASE AND SPORULATION PROTEIN PAI 2"/>
    <property type="match status" value="1"/>
</dbReference>
<dbReference type="Pfam" id="PF04299">
    <property type="entry name" value="FMN_bind_2"/>
    <property type="match status" value="1"/>
</dbReference>
<evidence type="ECO:0000313" key="1">
    <source>
        <dbReference type="EMBL" id="MDI9232712.1"/>
    </source>
</evidence>
<organism evidence="1 2">
    <name type="scientific">Limnohabitans lacus</name>
    <dbReference type="NCBI Taxonomy" id="3045173"/>
    <lineage>
        <taxon>Bacteria</taxon>
        <taxon>Pseudomonadati</taxon>
        <taxon>Pseudomonadota</taxon>
        <taxon>Betaproteobacteria</taxon>
        <taxon>Burkholderiales</taxon>
        <taxon>Comamonadaceae</taxon>
        <taxon>Limnohabitans</taxon>
    </lineage>
</organism>
<comment type="caution">
    <text evidence="1">The sequence shown here is derived from an EMBL/GenBank/DDBJ whole genome shotgun (WGS) entry which is preliminary data.</text>
</comment>
<gene>
    <name evidence="1" type="ORF">QLQ16_02555</name>
</gene>
<reference evidence="1" key="1">
    <citation type="submission" date="2023-05" db="EMBL/GenBank/DDBJ databases">
        <title>Limnohabitans sp. strain HM2-2 Genome sequencing and assembly.</title>
        <authorList>
            <person name="Jung Y."/>
        </authorList>
    </citation>
    <scope>NUCLEOTIDE SEQUENCE</scope>
    <source>
        <strain evidence="1">HM2-2</strain>
    </source>
</reference>
<dbReference type="RefSeq" id="WP_283223103.1">
    <property type="nucleotide sequence ID" value="NZ_JASGBH010000001.1"/>
</dbReference>
<dbReference type="SUPFAM" id="SSF50475">
    <property type="entry name" value="FMN-binding split barrel"/>
    <property type="match status" value="1"/>
</dbReference>
<dbReference type="InterPro" id="IPR007396">
    <property type="entry name" value="TR_PAI2-type"/>
</dbReference>
<dbReference type="Gene3D" id="2.30.110.10">
    <property type="entry name" value="Electron Transport, Fmn-binding Protein, Chain A"/>
    <property type="match status" value="1"/>
</dbReference>
<dbReference type="EMBL" id="JASGBH010000001">
    <property type="protein sequence ID" value="MDI9232712.1"/>
    <property type="molecule type" value="Genomic_DNA"/>
</dbReference>
<sequence>MYLPQQFDKPEHACAIMHGHPFASLITTDDTGFPFVTHLPLKLEEEGGQAVRLLGHCARGNPLARYLTERPEALASFMGPQAYMSPRVYADKQRVPTWTYLAVQARVQARLLEGEEAKDALLKQLISDHEPAYAAQWRTLPEDYTVKMLAAIQAFELNIVSLQCAVKLNQHRPEAHAAMHAAYAQGNEQEQALAGWMSKLGLV</sequence>
<dbReference type="PANTHER" id="PTHR35802:SF1">
    <property type="entry name" value="PROTEASE SYNTHASE AND SPORULATION PROTEIN PAI 2"/>
    <property type="match status" value="1"/>
</dbReference>
<dbReference type="PIRSF" id="PIRSF010372">
    <property type="entry name" value="PaiB"/>
    <property type="match status" value="1"/>
</dbReference>
<accession>A0ABT6X417</accession>
<protein>
    <submittedName>
        <fullName evidence="1">FMN-binding negative transcriptional regulator</fullName>
    </submittedName>
</protein>
<dbReference type="InterPro" id="IPR012349">
    <property type="entry name" value="Split_barrel_FMN-bd"/>
</dbReference>
<keyword evidence="2" id="KW-1185">Reference proteome</keyword>
<proteinExistence type="predicted"/>
<name>A0ABT6X417_9BURK</name>
<evidence type="ECO:0000313" key="2">
    <source>
        <dbReference type="Proteomes" id="UP001431902"/>
    </source>
</evidence>
<dbReference type="Proteomes" id="UP001431902">
    <property type="component" value="Unassembled WGS sequence"/>
</dbReference>